<sequence>MREILSEREYQTFLLEQLRNENGFLLRDAKEFDRTVAMDREMLFAFLEDTQPDELAALRKIYKERTEETIVNYINQKVTSKKDSLISVLKHGIEPTTGIVLKLMYDKPASKLNPDLYAKYQKNRFSVMEEVWASDDERVDVVIFLNGLAIMTFELKCNYQGQSYADAIYQYRKDRNPKTRLFLFKAGALVNFAMDLTEVHMTTKLAKDTTYFLPFNKGNGEGVQAGKGNPVCEDNYSVSYMWEDILQKDTILEIINKFIFVEVSEKFNAATQKTATRENLIFPRYHQLDAVRKLLADVKVNGSALNYLIQHSAGSGKTNSIAWLSHRLASLHDDNDNIIFNHIVIMTDRVVVDRQLQSAVRAIDHKSGLIRVMDDSCTSADLASALSQNTKIIVTTIQKFPFIVDEVKNLKEQRFAVIIDEAHSSTAGKNIAAVTKALGSKEALDTEEERDMEDAIAEEIELNGKQANVSMFAFTATPKANTLKKFGRLNPQGMYEAFHIYSMKQAIEEGFILDVLQNYTTYDTFYKINKIIEDDPELKTAEAKRKIARYAALHETNIAQRIEIIIEHFRTSVMDGLDGTAKAMVVTGSRPEAVKYKQAFDSYIKRKGYDMKALVAFSGKVKLDGDEYTESGINGFAEQKTRDKFDTPEYRVMIVANKYQTGFDQKRLCAMYILKKLRGVAAVQTLSRLNRICPPYKKKTFILDFVNDYEDIKKAFSVYYTVTFLSNSIRPEAIYELEAKIDAYGIFDMEDVEKVNTLLYSKDSHRKTRIASVLYKVQKRMEHYKDDEHRKLLKLLKGFVKYYEFLIQVTSFEDHAIHKKYTFIDCLLAFVNIRHSGGGFDLRGKVKATDFVQKLNTTYVKETIVPYPVVSLPVPDDINVSPETYKKLSQIIEEINSRTGNNFDNDVAVKSMLQLRDIMLKSDDLKASAQNNTAANFEISFYNRLDDILVEGYEHNQDFFSLLLSNEELKRYSMGIFADEVYRTLRENNLNI</sequence>
<proteinExistence type="predicted"/>
<gene>
    <name evidence="2" type="ORF">FZ041_11200</name>
</gene>
<evidence type="ECO:0000313" key="2">
    <source>
        <dbReference type="EMBL" id="TYZ27454.1"/>
    </source>
</evidence>
<dbReference type="RefSeq" id="WP_149189620.1">
    <property type="nucleotide sequence ID" value="NZ_VTOZ01000026.1"/>
</dbReference>
<feature type="domain" description="Helicase ATP-binding" evidence="1">
    <location>
        <begin position="298"/>
        <end position="496"/>
    </location>
</feature>
<keyword evidence="2" id="KW-0255">Endonuclease</keyword>
<comment type="caution">
    <text evidence="2">The sequence shown here is derived from an EMBL/GenBank/DDBJ whole genome shotgun (WGS) entry which is preliminary data.</text>
</comment>
<dbReference type="InterPro" id="IPR014001">
    <property type="entry name" value="Helicase_ATP-bd"/>
</dbReference>
<organism evidence="2 3">
    <name type="scientific">Selenomonas caprae</name>
    <dbReference type="NCBI Taxonomy" id="2606905"/>
    <lineage>
        <taxon>Bacteria</taxon>
        <taxon>Bacillati</taxon>
        <taxon>Bacillota</taxon>
        <taxon>Negativicutes</taxon>
        <taxon>Selenomonadales</taxon>
        <taxon>Selenomonadaceae</taxon>
        <taxon>Selenomonas</taxon>
    </lineage>
</organism>
<dbReference type="PANTHER" id="PTHR42927:SF1">
    <property type="entry name" value="HELICASE SUPERFAMILY 1 AND 2 DOMAIN-CONTAINING PROTEIN"/>
    <property type="match status" value="1"/>
</dbReference>
<dbReference type="SUPFAM" id="SSF52540">
    <property type="entry name" value="P-loop containing nucleoside triphosphate hydrolases"/>
    <property type="match status" value="1"/>
</dbReference>
<dbReference type="PANTHER" id="PTHR42927">
    <property type="entry name" value="HELICASE SUPERFAMILY 1 AND 2 DOMAIN-CONTAINING PROTEIN"/>
    <property type="match status" value="1"/>
</dbReference>
<accession>A0A5D6WM06</accession>
<keyword evidence="3" id="KW-1185">Reference proteome</keyword>
<evidence type="ECO:0000259" key="1">
    <source>
        <dbReference type="PROSITE" id="PS51192"/>
    </source>
</evidence>
<dbReference type="Gene3D" id="3.40.50.300">
    <property type="entry name" value="P-loop containing nucleotide triphosphate hydrolases"/>
    <property type="match status" value="2"/>
</dbReference>
<dbReference type="GO" id="GO:0005524">
    <property type="term" value="F:ATP binding"/>
    <property type="evidence" value="ECO:0007669"/>
    <property type="project" value="UniProtKB-KW"/>
</dbReference>
<reference evidence="2 3" key="1">
    <citation type="submission" date="2019-08" db="EMBL/GenBank/DDBJ databases">
        <title>Selenomonas sp. mPRGC5 and Selenomonas sp. mPRGC8 isolated from ruminal fluid of dairy goat (Capra hircus).</title>
        <authorList>
            <person name="Poothong S."/>
            <person name="Nuengjamnong C."/>
            <person name="Tanasupawat S."/>
        </authorList>
    </citation>
    <scope>NUCLEOTIDE SEQUENCE [LARGE SCALE GENOMIC DNA]</scope>
    <source>
        <strain evidence="3">mPRGC8</strain>
    </source>
</reference>
<dbReference type="InterPro" id="IPR040980">
    <property type="entry name" value="SWI2_SNF2"/>
</dbReference>
<evidence type="ECO:0000313" key="3">
    <source>
        <dbReference type="Proteomes" id="UP000322783"/>
    </source>
</evidence>
<dbReference type="Gene3D" id="3.90.1570.50">
    <property type="match status" value="1"/>
</dbReference>
<dbReference type="AlphaFoldDB" id="A0A5D6WM06"/>
<name>A0A5D6WM06_9FIRM</name>
<dbReference type="GO" id="GO:0009035">
    <property type="term" value="F:type I site-specific deoxyribonuclease activity"/>
    <property type="evidence" value="ECO:0007669"/>
    <property type="project" value="UniProtKB-EC"/>
</dbReference>
<dbReference type="InterPro" id="IPR027417">
    <property type="entry name" value="P-loop_NTPase"/>
</dbReference>
<dbReference type="Pfam" id="PF18766">
    <property type="entry name" value="SWI2_SNF2"/>
    <property type="match status" value="1"/>
</dbReference>
<protein>
    <submittedName>
        <fullName evidence="2">Type I restriction endonuclease subunit R</fullName>
    </submittedName>
</protein>
<dbReference type="PROSITE" id="PS51192">
    <property type="entry name" value="HELICASE_ATP_BIND_1"/>
    <property type="match status" value="1"/>
</dbReference>
<dbReference type="InterPro" id="IPR007409">
    <property type="entry name" value="Restrct_endonuc_type1_HsdR_N"/>
</dbReference>
<dbReference type="Proteomes" id="UP000322783">
    <property type="component" value="Unassembled WGS sequence"/>
</dbReference>
<dbReference type="GO" id="GO:0003677">
    <property type="term" value="F:DNA binding"/>
    <property type="evidence" value="ECO:0007669"/>
    <property type="project" value="UniProtKB-KW"/>
</dbReference>
<dbReference type="EMBL" id="VTOZ01000026">
    <property type="protein sequence ID" value="TYZ27454.1"/>
    <property type="molecule type" value="Genomic_DNA"/>
</dbReference>
<dbReference type="Pfam" id="PF04313">
    <property type="entry name" value="HSDR_N"/>
    <property type="match status" value="1"/>
</dbReference>
<dbReference type="Pfam" id="PF22679">
    <property type="entry name" value="T1R_D3-like"/>
    <property type="match status" value="1"/>
</dbReference>
<keyword evidence="2" id="KW-0378">Hydrolase</keyword>
<dbReference type="SMART" id="SM00487">
    <property type="entry name" value="DEXDc"/>
    <property type="match status" value="1"/>
</dbReference>
<keyword evidence="2" id="KW-0540">Nuclease</keyword>
<dbReference type="InterPro" id="IPR055180">
    <property type="entry name" value="HsdR_RecA-like_helicase_dom_2"/>
</dbReference>
<dbReference type="GO" id="GO:0009307">
    <property type="term" value="P:DNA restriction-modification system"/>
    <property type="evidence" value="ECO:0007669"/>
    <property type="project" value="UniProtKB-KW"/>
</dbReference>